<evidence type="ECO:0000313" key="1">
    <source>
        <dbReference type="EMBL" id="CAG8606752.1"/>
    </source>
</evidence>
<protein>
    <submittedName>
        <fullName evidence="1">1790_t:CDS:1</fullName>
    </submittedName>
</protein>
<comment type="caution">
    <text evidence="1">The sequence shown here is derived from an EMBL/GenBank/DDBJ whole genome shotgun (WGS) entry which is preliminary data.</text>
</comment>
<dbReference type="Proteomes" id="UP000789860">
    <property type="component" value="Unassembled WGS sequence"/>
</dbReference>
<name>A0ACA9MQ12_9GLOM</name>
<feature type="non-terminal residue" evidence="1">
    <location>
        <position position="282"/>
    </location>
</feature>
<organism evidence="1 2">
    <name type="scientific">Scutellospora calospora</name>
    <dbReference type="NCBI Taxonomy" id="85575"/>
    <lineage>
        <taxon>Eukaryota</taxon>
        <taxon>Fungi</taxon>
        <taxon>Fungi incertae sedis</taxon>
        <taxon>Mucoromycota</taxon>
        <taxon>Glomeromycotina</taxon>
        <taxon>Glomeromycetes</taxon>
        <taxon>Diversisporales</taxon>
        <taxon>Gigasporaceae</taxon>
        <taxon>Scutellospora</taxon>
    </lineage>
</organism>
<evidence type="ECO:0000313" key="2">
    <source>
        <dbReference type="Proteomes" id="UP000789860"/>
    </source>
</evidence>
<proteinExistence type="predicted"/>
<gene>
    <name evidence="1" type="ORF">SCALOS_LOCUS7129</name>
</gene>
<dbReference type="EMBL" id="CAJVPM010015262">
    <property type="protein sequence ID" value="CAG8606752.1"/>
    <property type="molecule type" value="Genomic_DNA"/>
</dbReference>
<keyword evidence="2" id="KW-1185">Reference proteome</keyword>
<feature type="non-terminal residue" evidence="1">
    <location>
        <position position="1"/>
    </location>
</feature>
<accession>A0ACA9MQ12</accession>
<reference evidence="1" key="1">
    <citation type="submission" date="2021-06" db="EMBL/GenBank/DDBJ databases">
        <authorList>
            <person name="Kallberg Y."/>
            <person name="Tangrot J."/>
            <person name="Rosling A."/>
        </authorList>
    </citation>
    <scope>NUCLEOTIDE SEQUENCE</scope>
    <source>
        <strain evidence="1">AU212A</strain>
    </source>
</reference>
<sequence>YEKASMRFGTCEKCKEYNKRNEDNKCNEDSKYNENNKCNDDKSGYNYGFAFCHKHDISQQYSNKNDEIDNFIKVAQNKSKYYDKIIEWIPFERLENIEKIGEGGFGIVYSATWIDGKRKYVIEKNQVKISREQNCTVALKCLDSNDTSKFINEFKAYYECQRKRYDIEKYGLETYGITYKPDEPDKLGKGKYMMVFEYADKGDLGNYVSKNFAVLKWKQKIEILCSISDNLNHIHEQDYCHGDFHSGNILMTSVEDFKDLKIKTFTFGSKAVAISQNTGSKS</sequence>